<dbReference type="Proteomes" id="UP000198778">
    <property type="component" value="Unassembled WGS sequence"/>
</dbReference>
<keyword evidence="2" id="KW-0012">Acyltransferase</keyword>
<gene>
    <name evidence="4" type="ORF">SAMN04488053_11518</name>
</gene>
<dbReference type="EMBL" id="FNIL01000015">
    <property type="protein sequence ID" value="SDO48084.1"/>
    <property type="molecule type" value="Genomic_DNA"/>
</dbReference>
<reference evidence="5" key="1">
    <citation type="submission" date="2016-10" db="EMBL/GenBank/DDBJ databases">
        <authorList>
            <person name="Varghese N."/>
            <person name="Submissions S."/>
        </authorList>
    </citation>
    <scope>NUCLEOTIDE SEQUENCE [LARGE SCALE GENOMIC DNA]</scope>
    <source>
        <strain evidence="5">CGMCC 1.10369</strain>
    </source>
</reference>
<keyword evidence="5" id="KW-1185">Reference proteome</keyword>
<dbReference type="OrthoDB" id="9789605at2"/>
<dbReference type="PANTHER" id="PTHR43800">
    <property type="entry name" value="PEPTIDYL-LYSINE N-ACETYLTRANSFERASE YJAB"/>
    <property type="match status" value="1"/>
</dbReference>
<dbReference type="InterPro" id="IPR000182">
    <property type="entry name" value="GNAT_dom"/>
</dbReference>
<dbReference type="Gene3D" id="3.40.630.30">
    <property type="match status" value="1"/>
</dbReference>
<dbReference type="Pfam" id="PF00583">
    <property type="entry name" value="Acetyltransf_1"/>
    <property type="match status" value="1"/>
</dbReference>
<accession>A0A1H0JWS2</accession>
<dbReference type="InterPro" id="IPR016181">
    <property type="entry name" value="Acyl_CoA_acyltransferase"/>
</dbReference>
<dbReference type="AlphaFoldDB" id="A0A1H0JWS2"/>
<dbReference type="RefSeq" id="WP_090843983.1">
    <property type="nucleotide sequence ID" value="NZ_FNIL01000015.1"/>
</dbReference>
<dbReference type="CDD" id="cd04301">
    <property type="entry name" value="NAT_SF"/>
    <property type="match status" value="1"/>
</dbReference>
<keyword evidence="1 4" id="KW-0808">Transferase</keyword>
<evidence type="ECO:0000256" key="2">
    <source>
        <dbReference type="ARBA" id="ARBA00023315"/>
    </source>
</evidence>
<sequence>MIRLNNNAELEEMMDIWYEGSVTAHGFVDAKYWASQRNDMKLKYFPLAENYIIRNETEIIGFVSMVDNYLAALFVNALYQGMGYGKELLDYVKDQYDFIQLKVYKKNFRAADFYLRNSFVVKKELLDENTKEEEYLMEWYKH</sequence>
<evidence type="ECO:0000259" key="3">
    <source>
        <dbReference type="PROSITE" id="PS51186"/>
    </source>
</evidence>
<evidence type="ECO:0000313" key="5">
    <source>
        <dbReference type="Proteomes" id="UP000198778"/>
    </source>
</evidence>
<dbReference type="PANTHER" id="PTHR43800:SF1">
    <property type="entry name" value="PEPTIDYL-LYSINE N-ACETYLTRANSFERASE YJAB"/>
    <property type="match status" value="1"/>
</dbReference>
<evidence type="ECO:0000313" key="4">
    <source>
        <dbReference type="EMBL" id="SDO48084.1"/>
    </source>
</evidence>
<evidence type="ECO:0000256" key="1">
    <source>
        <dbReference type="ARBA" id="ARBA00022679"/>
    </source>
</evidence>
<proteinExistence type="predicted"/>
<name>A0A1H0JWS2_9BACI</name>
<feature type="domain" description="N-acetyltransferase" evidence="3">
    <location>
        <begin position="1"/>
        <end position="142"/>
    </location>
</feature>
<dbReference type="GO" id="GO:0016747">
    <property type="term" value="F:acyltransferase activity, transferring groups other than amino-acyl groups"/>
    <property type="evidence" value="ECO:0007669"/>
    <property type="project" value="InterPro"/>
</dbReference>
<organism evidence="4 5">
    <name type="scientific">Alkalicoccus daliensis</name>
    <dbReference type="NCBI Taxonomy" id="745820"/>
    <lineage>
        <taxon>Bacteria</taxon>
        <taxon>Bacillati</taxon>
        <taxon>Bacillota</taxon>
        <taxon>Bacilli</taxon>
        <taxon>Bacillales</taxon>
        <taxon>Bacillaceae</taxon>
        <taxon>Alkalicoccus</taxon>
    </lineage>
</organism>
<dbReference type="PROSITE" id="PS51186">
    <property type="entry name" value="GNAT"/>
    <property type="match status" value="1"/>
</dbReference>
<protein>
    <submittedName>
        <fullName evidence="4">Putative acetyltransferase</fullName>
    </submittedName>
</protein>
<dbReference type="SUPFAM" id="SSF55729">
    <property type="entry name" value="Acyl-CoA N-acyltransferases (Nat)"/>
    <property type="match status" value="1"/>
</dbReference>
<dbReference type="STRING" id="745820.SAMN04488053_11518"/>